<dbReference type="Proteomes" id="UP001497700">
    <property type="component" value="Unassembled WGS sequence"/>
</dbReference>
<gene>
    <name evidence="1" type="ORF">F4820DRAFT_193341</name>
</gene>
<accession>A0ACB9Z8R2</accession>
<proteinExistence type="predicted"/>
<comment type="caution">
    <text evidence="1">The sequence shown here is derived from an EMBL/GenBank/DDBJ whole genome shotgun (WGS) entry which is preliminary data.</text>
</comment>
<organism evidence="1 2">
    <name type="scientific">Hypoxylon rubiginosum</name>
    <dbReference type="NCBI Taxonomy" id="110542"/>
    <lineage>
        <taxon>Eukaryota</taxon>
        <taxon>Fungi</taxon>
        <taxon>Dikarya</taxon>
        <taxon>Ascomycota</taxon>
        <taxon>Pezizomycotina</taxon>
        <taxon>Sordariomycetes</taxon>
        <taxon>Xylariomycetidae</taxon>
        <taxon>Xylariales</taxon>
        <taxon>Hypoxylaceae</taxon>
        <taxon>Hypoxylon</taxon>
    </lineage>
</organism>
<sequence>MPRPLRSSCDRCHSQKLKCPKQPGLPTCTRCLKAGTTCVFSPAALAARRAMPTPPACPNVDDDLSMHLDWPSLDWENALGPPTEAAPEPEFHPDEARPIGQAEAAEQDRRASSVRQLTALAAEIDQVSLDMSSVALVHVSKHRPVEDVHSSFIDYFAAHRCVEQLFTLAQRLTDIYPQALKILFDGPESSECKDPDCFHTVELPSDLEDFFSTTDEDRNDLDTFLFNLLVLCHTKVLDVMGFLMISARTCTQITFSSPDLREPQVHIPEVRVGSFVATNAAASSMQVALLIHIASVLLDYARQLSKEVTTIVDRNEHSKQNRMLKLQCELLEEKAVSKMNLLANIKGVLMRLGFMK</sequence>
<evidence type="ECO:0000313" key="1">
    <source>
        <dbReference type="EMBL" id="KAI4867692.1"/>
    </source>
</evidence>
<name>A0ACB9Z8R2_9PEZI</name>
<evidence type="ECO:0000313" key="2">
    <source>
        <dbReference type="Proteomes" id="UP001497700"/>
    </source>
</evidence>
<reference evidence="1 2" key="1">
    <citation type="journal article" date="2022" name="New Phytol.">
        <title>Ecological generalism drives hyperdiversity of secondary metabolite gene clusters in xylarialean endophytes.</title>
        <authorList>
            <person name="Franco M.E.E."/>
            <person name="Wisecaver J.H."/>
            <person name="Arnold A.E."/>
            <person name="Ju Y.M."/>
            <person name="Slot J.C."/>
            <person name="Ahrendt S."/>
            <person name="Moore L.P."/>
            <person name="Eastman K.E."/>
            <person name="Scott K."/>
            <person name="Konkel Z."/>
            <person name="Mondo S.J."/>
            <person name="Kuo A."/>
            <person name="Hayes R.D."/>
            <person name="Haridas S."/>
            <person name="Andreopoulos B."/>
            <person name="Riley R."/>
            <person name="LaButti K."/>
            <person name="Pangilinan J."/>
            <person name="Lipzen A."/>
            <person name="Amirebrahimi M."/>
            <person name="Yan J."/>
            <person name="Adam C."/>
            <person name="Keymanesh K."/>
            <person name="Ng V."/>
            <person name="Louie K."/>
            <person name="Northen T."/>
            <person name="Drula E."/>
            <person name="Henrissat B."/>
            <person name="Hsieh H.M."/>
            <person name="Youens-Clark K."/>
            <person name="Lutzoni F."/>
            <person name="Miadlikowska J."/>
            <person name="Eastwood D.C."/>
            <person name="Hamelin R.C."/>
            <person name="Grigoriev I.V."/>
            <person name="U'Ren J.M."/>
        </authorList>
    </citation>
    <scope>NUCLEOTIDE SEQUENCE [LARGE SCALE GENOMIC DNA]</scope>
    <source>
        <strain evidence="1 2">CBS 119005</strain>
    </source>
</reference>
<protein>
    <submittedName>
        <fullName evidence="1">Uncharacterized protein</fullName>
    </submittedName>
</protein>
<dbReference type="EMBL" id="MU393445">
    <property type="protein sequence ID" value="KAI4867692.1"/>
    <property type="molecule type" value="Genomic_DNA"/>
</dbReference>
<keyword evidence="2" id="KW-1185">Reference proteome</keyword>